<evidence type="ECO:0000256" key="1">
    <source>
        <dbReference type="ARBA" id="ARBA00001946"/>
    </source>
</evidence>
<dbReference type="Pfam" id="PF00549">
    <property type="entry name" value="Ligase_CoA"/>
    <property type="match status" value="1"/>
</dbReference>
<evidence type="ECO:0000259" key="8">
    <source>
        <dbReference type="PROSITE" id="PS50975"/>
    </source>
</evidence>
<evidence type="ECO:0000313" key="9">
    <source>
        <dbReference type="EMBL" id="TES85672.1"/>
    </source>
</evidence>
<evidence type="ECO:0000313" key="10">
    <source>
        <dbReference type="Proteomes" id="UP000320781"/>
    </source>
</evidence>
<protein>
    <submittedName>
        <fullName evidence="9">ADP-forming succinate--CoA ligase subunit beta</fullName>
        <ecNumber evidence="9">6.2.1.5</ecNumber>
    </submittedName>
</protein>
<comment type="cofactor">
    <cofactor evidence="1">
        <name>Mg(2+)</name>
        <dbReference type="ChEBI" id="CHEBI:18420"/>
    </cofactor>
</comment>
<dbReference type="Gene3D" id="3.30.470.20">
    <property type="entry name" value="ATP-grasp fold, B domain"/>
    <property type="match status" value="1"/>
</dbReference>
<dbReference type="SUPFAM" id="SSF52210">
    <property type="entry name" value="Succinyl-CoA synthetase domains"/>
    <property type="match status" value="1"/>
</dbReference>
<accession>A0A523QJ63</accession>
<gene>
    <name evidence="9" type="primary">sucC</name>
    <name evidence="9" type="ORF">E3J95_03900</name>
</gene>
<evidence type="ECO:0000256" key="7">
    <source>
        <dbReference type="PROSITE-ProRule" id="PRU00409"/>
    </source>
</evidence>
<evidence type="ECO:0000256" key="2">
    <source>
        <dbReference type="ARBA" id="ARBA00009182"/>
    </source>
</evidence>
<dbReference type="PANTHER" id="PTHR11815:SF10">
    <property type="entry name" value="SUCCINATE--COA LIGASE [GDP-FORMING] SUBUNIT BETA, MITOCHONDRIAL"/>
    <property type="match status" value="1"/>
</dbReference>
<dbReference type="Proteomes" id="UP000320781">
    <property type="component" value="Unassembled WGS sequence"/>
</dbReference>
<dbReference type="InterPro" id="IPR011761">
    <property type="entry name" value="ATP-grasp"/>
</dbReference>
<dbReference type="NCBIfam" id="TIGR01016">
    <property type="entry name" value="sucCoAbeta"/>
    <property type="match status" value="1"/>
</dbReference>
<dbReference type="EMBL" id="SOKU01000187">
    <property type="protein sequence ID" value="TES85672.1"/>
    <property type="molecule type" value="Genomic_DNA"/>
</dbReference>
<dbReference type="GO" id="GO:0046872">
    <property type="term" value="F:metal ion binding"/>
    <property type="evidence" value="ECO:0007669"/>
    <property type="project" value="UniProtKB-KW"/>
</dbReference>
<comment type="similarity">
    <text evidence="2">Belongs to the succinate/malate CoA ligase beta subunit family.</text>
</comment>
<evidence type="ECO:0000256" key="4">
    <source>
        <dbReference type="ARBA" id="ARBA00022723"/>
    </source>
</evidence>
<dbReference type="PIRSF" id="PIRSF001554">
    <property type="entry name" value="SucCS_beta"/>
    <property type="match status" value="1"/>
</dbReference>
<dbReference type="Gene3D" id="3.40.50.261">
    <property type="entry name" value="Succinyl-CoA synthetase domains"/>
    <property type="match status" value="1"/>
</dbReference>
<keyword evidence="4" id="KW-0479">Metal-binding</keyword>
<sequence length="381" mass="41774">MRIHEYEAKNLFKQSKIPVPRGNVATSPEDARRVAGQIGLPVTIKAQVLIGGRGRAGGIKFSKDLGEVEELTRKVLGMEIKGYEVDSVLVEEKLEVKEELYLGVTIDGSLGCPILMTSSEGGVEIEETARRHPEKVFSRHLKPFGDLRAYQARELAKKLGFEGKPMLQLASVIISLYGAFKACDALIAEINPLVVTKRGDFVAADAVLEIDDSALFRHPELAIEPQDRIPDELEREAGKIGVSYVNMDGDIGLICSGAGLGMATMDMIREKMRPANFLETGGGMTRQLMAGALRVVLKKPNLKAVFINIYGGINPIHEGAKGIVDVVRQKGVKIPIVAKALGNRQEETWETLESVGIKVVKETQTMRAVEELFRTLKEERS</sequence>
<reference evidence="9 10" key="1">
    <citation type="submission" date="2019-03" db="EMBL/GenBank/DDBJ databases">
        <title>Metabolic potential of uncultured bacteria and archaea associated with petroleum seepage in deep-sea sediments.</title>
        <authorList>
            <person name="Dong X."/>
            <person name="Hubert C."/>
        </authorList>
    </citation>
    <scope>NUCLEOTIDE SEQUENCE [LARGE SCALE GENOMIC DNA]</scope>
    <source>
        <strain evidence="9">E44_bin92</strain>
    </source>
</reference>
<dbReference type="AlphaFoldDB" id="A0A523QJ63"/>
<dbReference type="GO" id="GO:0004775">
    <property type="term" value="F:succinate-CoA ligase (ADP-forming) activity"/>
    <property type="evidence" value="ECO:0007669"/>
    <property type="project" value="UniProtKB-EC"/>
</dbReference>
<dbReference type="Gene3D" id="3.30.1490.20">
    <property type="entry name" value="ATP-grasp fold, A domain"/>
    <property type="match status" value="1"/>
</dbReference>
<evidence type="ECO:0000256" key="3">
    <source>
        <dbReference type="ARBA" id="ARBA00022598"/>
    </source>
</evidence>
<dbReference type="Pfam" id="PF08442">
    <property type="entry name" value="ATP-grasp_2"/>
    <property type="match status" value="1"/>
</dbReference>
<dbReference type="InterPro" id="IPR016102">
    <property type="entry name" value="Succinyl-CoA_synth-like"/>
</dbReference>
<feature type="domain" description="ATP-grasp" evidence="8">
    <location>
        <begin position="9"/>
        <end position="221"/>
    </location>
</feature>
<dbReference type="EC" id="6.2.1.5" evidence="9"/>
<name>A0A523QJ63_UNCAE</name>
<dbReference type="GO" id="GO:0042709">
    <property type="term" value="C:succinate-CoA ligase complex"/>
    <property type="evidence" value="ECO:0007669"/>
    <property type="project" value="TreeGrafter"/>
</dbReference>
<dbReference type="PANTHER" id="PTHR11815">
    <property type="entry name" value="SUCCINYL-COA SYNTHETASE BETA CHAIN"/>
    <property type="match status" value="1"/>
</dbReference>
<dbReference type="InterPro" id="IPR013815">
    <property type="entry name" value="ATP_grasp_subdomain_1"/>
</dbReference>
<proteinExistence type="inferred from homology"/>
<keyword evidence="6" id="KW-0460">Magnesium</keyword>
<dbReference type="GO" id="GO:0006104">
    <property type="term" value="P:succinyl-CoA metabolic process"/>
    <property type="evidence" value="ECO:0007669"/>
    <property type="project" value="TreeGrafter"/>
</dbReference>
<dbReference type="GO" id="GO:0005524">
    <property type="term" value="F:ATP binding"/>
    <property type="evidence" value="ECO:0007669"/>
    <property type="project" value="UniProtKB-UniRule"/>
</dbReference>
<dbReference type="InterPro" id="IPR013650">
    <property type="entry name" value="ATP-grasp_succ-CoA_synth-type"/>
</dbReference>
<comment type="caution">
    <text evidence="9">The sequence shown here is derived from an EMBL/GenBank/DDBJ whole genome shotgun (WGS) entry which is preliminary data.</text>
</comment>
<keyword evidence="7" id="KW-0067">ATP-binding</keyword>
<dbReference type="NCBIfam" id="NF001913">
    <property type="entry name" value="PRK00696.1"/>
    <property type="match status" value="1"/>
</dbReference>
<keyword evidence="5 7" id="KW-0547">Nucleotide-binding</keyword>
<dbReference type="FunFam" id="3.30.470.20:FF:000002">
    <property type="entry name" value="Succinate--CoA ligase [ADP-forming] subunit beta"/>
    <property type="match status" value="1"/>
</dbReference>
<dbReference type="PROSITE" id="PS50975">
    <property type="entry name" value="ATP_GRASP"/>
    <property type="match status" value="1"/>
</dbReference>
<dbReference type="SUPFAM" id="SSF56059">
    <property type="entry name" value="Glutathione synthetase ATP-binding domain-like"/>
    <property type="match status" value="1"/>
</dbReference>
<evidence type="ECO:0000256" key="5">
    <source>
        <dbReference type="ARBA" id="ARBA00022741"/>
    </source>
</evidence>
<dbReference type="GO" id="GO:0006099">
    <property type="term" value="P:tricarboxylic acid cycle"/>
    <property type="evidence" value="ECO:0007669"/>
    <property type="project" value="InterPro"/>
</dbReference>
<evidence type="ECO:0000256" key="6">
    <source>
        <dbReference type="ARBA" id="ARBA00022842"/>
    </source>
</evidence>
<dbReference type="InterPro" id="IPR005811">
    <property type="entry name" value="SUCC_ACL_C"/>
</dbReference>
<organism evidence="9 10">
    <name type="scientific">Aerophobetes bacterium</name>
    <dbReference type="NCBI Taxonomy" id="2030807"/>
    <lineage>
        <taxon>Bacteria</taxon>
        <taxon>Candidatus Aerophobota</taxon>
    </lineage>
</organism>
<keyword evidence="3 9" id="KW-0436">Ligase</keyword>
<dbReference type="InterPro" id="IPR005809">
    <property type="entry name" value="Succ_CoA_ligase-like_bsu"/>
</dbReference>